<dbReference type="PROSITE" id="PS00218">
    <property type="entry name" value="AMINO_ACID_PERMEASE_1"/>
    <property type="match status" value="1"/>
</dbReference>
<comment type="subcellular location">
    <subcellularLocation>
        <location evidence="1">Membrane</location>
        <topology evidence="1">Multi-pass membrane protein</topology>
    </subcellularLocation>
</comment>
<evidence type="ECO:0008006" key="9">
    <source>
        <dbReference type="Google" id="ProtNLM"/>
    </source>
</evidence>
<evidence type="ECO:0000256" key="1">
    <source>
        <dbReference type="ARBA" id="ARBA00004141"/>
    </source>
</evidence>
<keyword evidence="5 6" id="KW-0472">Membrane</keyword>
<dbReference type="Gene3D" id="1.20.1740.10">
    <property type="entry name" value="Amino acid/polyamine transporter I"/>
    <property type="match status" value="1"/>
</dbReference>
<dbReference type="InterPro" id="IPR002293">
    <property type="entry name" value="AA/rel_permease1"/>
</dbReference>
<dbReference type="OrthoDB" id="3979071at2759"/>
<evidence type="ECO:0000256" key="5">
    <source>
        <dbReference type="ARBA" id="ARBA00023136"/>
    </source>
</evidence>
<evidence type="ECO:0000313" key="8">
    <source>
        <dbReference type="Proteomes" id="UP000761534"/>
    </source>
</evidence>
<sequence>MRKEKDPTLVAVSQDVNELENIGYEQELTRSFSLISMIGFCFSILSCWAAISGTMTEAMENGGPAALVWGWLGVSIFSIFVAVSMAEICSSYPVSGGQYSWVLLMGKGTKWGHGLSYITGCIQLAGLLCMGSTALYMVGQFIEGMIVLNSDGESFAKQNWQTALICWAMCSVSLCINLFGNSLMKYLSASGLWVSLGGFTIITIVVLAVSPEKQSASFVFTEYINESGWDNLGMVIIMGILQSAYSMCCYDAPTHSKQSTVTIVFYLTSFSVRRVV</sequence>
<keyword evidence="8" id="KW-1185">Reference proteome</keyword>
<evidence type="ECO:0000256" key="3">
    <source>
        <dbReference type="ARBA" id="ARBA00022692"/>
    </source>
</evidence>
<dbReference type="Proteomes" id="UP000761534">
    <property type="component" value="Unassembled WGS sequence"/>
</dbReference>
<comment type="caution">
    <text evidence="7">The sequence shown here is derived from an EMBL/GenBank/DDBJ whole genome shotgun (WGS) entry which is preliminary data.</text>
</comment>
<feature type="transmembrane region" description="Helical" evidence="6">
    <location>
        <begin position="231"/>
        <end position="250"/>
    </location>
</feature>
<dbReference type="AlphaFoldDB" id="A0A642VD63"/>
<keyword evidence="3 6" id="KW-0812">Transmembrane</keyword>
<evidence type="ECO:0000256" key="2">
    <source>
        <dbReference type="ARBA" id="ARBA00022448"/>
    </source>
</evidence>
<dbReference type="Pfam" id="PF13520">
    <property type="entry name" value="AA_permease_2"/>
    <property type="match status" value="1"/>
</dbReference>
<feature type="transmembrane region" description="Helical" evidence="6">
    <location>
        <begin position="71"/>
        <end position="94"/>
    </location>
</feature>
<gene>
    <name evidence="7" type="ORF">TRICI_000519</name>
</gene>
<dbReference type="VEuPathDB" id="FungiDB:TRICI_000519"/>
<evidence type="ECO:0000256" key="4">
    <source>
        <dbReference type="ARBA" id="ARBA00022989"/>
    </source>
</evidence>
<dbReference type="PANTHER" id="PTHR45649">
    <property type="entry name" value="AMINO-ACID PERMEASE BAT1"/>
    <property type="match status" value="1"/>
</dbReference>
<dbReference type="EMBL" id="SWFS01000045">
    <property type="protein sequence ID" value="KAA8917325.1"/>
    <property type="molecule type" value="Genomic_DNA"/>
</dbReference>
<dbReference type="GO" id="GO:0016020">
    <property type="term" value="C:membrane"/>
    <property type="evidence" value="ECO:0007669"/>
    <property type="project" value="UniProtKB-SubCell"/>
</dbReference>
<feature type="transmembrane region" description="Helical" evidence="6">
    <location>
        <begin position="32"/>
        <end position="51"/>
    </location>
</feature>
<organism evidence="7 8">
    <name type="scientific">Trichomonascus ciferrii</name>
    <dbReference type="NCBI Taxonomy" id="44093"/>
    <lineage>
        <taxon>Eukaryota</taxon>
        <taxon>Fungi</taxon>
        <taxon>Dikarya</taxon>
        <taxon>Ascomycota</taxon>
        <taxon>Saccharomycotina</taxon>
        <taxon>Dipodascomycetes</taxon>
        <taxon>Dipodascales</taxon>
        <taxon>Trichomonascaceae</taxon>
        <taxon>Trichomonascus</taxon>
        <taxon>Trichomonascus ciferrii complex</taxon>
    </lineage>
</organism>
<protein>
    <recommendedName>
        <fullName evidence="9">Amino acid permease/ SLC12A domain-containing protein</fullName>
    </recommendedName>
</protein>
<feature type="transmembrane region" description="Helical" evidence="6">
    <location>
        <begin position="191"/>
        <end position="211"/>
    </location>
</feature>
<reference evidence="7" key="1">
    <citation type="journal article" date="2019" name="G3 (Bethesda)">
        <title>Genome Assemblies of Two Rare Opportunistic Yeast Pathogens: Diutina rugosa (syn. Candida rugosa) and Trichomonascus ciferrii (syn. Candida ciferrii).</title>
        <authorList>
            <person name="Mixao V."/>
            <person name="Saus E."/>
            <person name="Hansen A.P."/>
            <person name="Lass-Florl C."/>
            <person name="Gabaldon T."/>
        </authorList>
    </citation>
    <scope>NUCLEOTIDE SEQUENCE</scope>
    <source>
        <strain evidence="7">CBS 4856</strain>
    </source>
</reference>
<evidence type="ECO:0000313" key="7">
    <source>
        <dbReference type="EMBL" id="KAA8917325.1"/>
    </source>
</evidence>
<dbReference type="InterPro" id="IPR004840">
    <property type="entry name" value="Amino_acid_permease_CS"/>
</dbReference>
<feature type="transmembrane region" description="Helical" evidence="6">
    <location>
        <begin position="115"/>
        <end position="139"/>
    </location>
</feature>
<keyword evidence="4 6" id="KW-1133">Transmembrane helix</keyword>
<keyword evidence="2" id="KW-0813">Transport</keyword>
<dbReference type="GO" id="GO:0022857">
    <property type="term" value="F:transmembrane transporter activity"/>
    <property type="evidence" value="ECO:0007669"/>
    <property type="project" value="InterPro"/>
</dbReference>
<accession>A0A642VD63</accession>
<dbReference type="PANTHER" id="PTHR45649:SF8">
    <property type="entry name" value="PERMEASE, PUTATIVE-RELATED"/>
    <property type="match status" value="1"/>
</dbReference>
<dbReference type="GO" id="GO:0006865">
    <property type="term" value="P:amino acid transport"/>
    <property type="evidence" value="ECO:0007669"/>
    <property type="project" value="InterPro"/>
</dbReference>
<evidence type="ECO:0000256" key="6">
    <source>
        <dbReference type="SAM" id="Phobius"/>
    </source>
</evidence>
<feature type="transmembrane region" description="Helical" evidence="6">
    <location>
        <begin position="159"/>
        <end position="179"/>
    </location>
</feature>
<proteinExistence type="predicted"/>
<name>A0A642VD63_9ASCO</name>